<dbReference type="EMBL" id="CP110616">
    <property type="protein sequence ID" value="UZJ26879.1"/>
    <property type="molecule type" value="Genomic_DNA"/>
</dbReference>
<feature type="transmembrane region" description="Helical" evidence="1">
    <location>
        <begin position="32"/>
        <end position="57"/>
    </location>
</feature>
<keyword evidence="1" id="KW-0472">Membrane</keyword>
<organism evidence="2 3">
    <name type="scientific">Rhodococcus antarcticus</name>
    <dbReference type="NCBI Taxonomy" id="2987751"/>
    <lineage>
        <taxon>Bacteria</taxon>
        <taxon>Bacillati</taxon>
        <taxon>Actinomycetota</taxon>
        <taxon>Actinomycetes</taxon>
        <taxon>Mycobacteriales</taxon>
        <taxon>Nocardiaceae</taxon>
        <taxon>Rhodococcus</taxon>
    </lineage>
</organism>
<dbReference type="RefSeq" id="WP_265384983.1">
    <property type="nucleotide sequence ID" value="NZ_CP110616.1"/>
</dbReference>
<gene>
    <name evidence="2" type="ORF">RHODO2019_17950</name>
</gene>
<sequence>MSIALSTVTTYLAQNPGPKPLPGQLGTFLNDLIGYTLTILWIAAVVGVLGCAILMVIGRQGRNEVALRGLNGMLWVTGGLILGASAVTIVNTFVTA</sequence>
<proteinExistence type="predicted"/>
<name>A0ABY6P5B8_9NOCA</name>
<dbReference type="Proteomes" id="UP001164965">
    <property type="component" value="Plasmid unnamed1"/>
</dbReference>
<evidence type="ECO:0000313" key="2">
    <source>
        <dbReference type="EMBL" id="UZJ26879.1"/>
    </source>
</evidence>
<evidence type="ECO:0000313" key="3">
    <source>
        <dbReference type="Proteomes" id="UP001164965"/>
    </source>
</evidence>
<feature type="transmembrane region" description="Helical" evidence="1">
    <location>
        <begin position="69"/>
        <end position="94"/>
    </location>
</feature>
<geneLocation type="plasmid" evidence="2 3">
    <name>unnamed1</name>
</geneLocation>
<accession>A0ABY6P5B8</accession>
<reference evidence="2" key="1">
    <citation type="submission" date="2022-10" db="EMBL/GenBank/DDBJ databases">
        <title>Rhodococcus sp.75.</title>
        <authorList>
            <person name="Sun M."/>
        </authorList>
    </citation>
    <scope>NUCLEOTIDE SEQUENCE</scope>
    <source>
        <strain evidence="2">75</strain>
        <plasmid evidence="2">unnamed1</plasmid>
    </source>
</reference>
<evidence type="ECO:0000256" key="1">
    <source>
        <dbReference type="SAM" id="Phobius"/>
    </source>
</evidence>
<evidence type="ECO:0008006" key="4">
    <source>
        <dbReference type="Google" id="ProtNLM"/>
    </source>
</evidence>
<keyword evidence="2" id="KW-0614">Plasmid</keyword>
<keyword evidence="1" id="KW-1133">Transmembrane helix</keyword>
<keyword evidence="1" id="KW-0812">Transmembrane</keyword>
<keyword evidence="3" id="KW-1185">Reference proteome</keyword>
<protein>
    <recommendedName>
        <fullName evidence="4">TrbC/VIRB2 family protein</fullName>
    </recommendedName>
</protein>